<organism evidence="2 3">
    <name type="scientific">Anaeramoeba ignava</name>
    <name type="common">Anaerobic marine amoeba</name>
    <dbReference type="NCBI Taxonomy" id="1746090"/>
    <lineage>
        <taxon>Eukaryota</taxon>
        <taxon>Metamonada</taxon>
        <taxon>Anaeramoebidae</taxon>
        <taxon>Anaeramoeba</taxon>
    </lineage>
</organism>
<evidence type="ECO:0000313" key="2">
    <source>
        <dbReference type="EMBL" id="KAJ5070487.1"/>
    </source>
</evidence>
<evidence type="ECO:0000256" key="1">
    <source>
        <dbReference type="SAM" id="Phobius"/>
    </source>
</evidence>
<comment type="caution">
    <text evidence="2">The sequence shown here is derived from an EMBL/GenBank/DDBJ whole genome shotgun (WGS) entry which is preliminary data.</text>
</comment>
<keyword evidence="1" id="KW-1133">Transmembrane helix</keyword>
<feature type="transmembrane region" description="Helical" evidence="1">
    <location>
        <begin position="1261"/>
        <end position="1282"/>
    </location>
</feature>
<feature type="transmembrane region" description="Helical" evidence="1">
    <location>
        <begin position="29"/>
        <end position="55"/>
    </location>
</feature>
<protein>
    <submittedName>
        <fullName evidence="2">Uncharacterized protein</fullName>
    </submittedName>
</protein>
<sequence>MKNKCSKFWKKVFKWIGKPQFLDFVGDDVIWRTMTILFLASFFIFTFGIAIRYLLEGLDLREDKIATNLAFFKFPNETEVFYGQPISAKLRVSKKFKSDGIFDCAVSVQASSFDSVEKESDFTLLELREKIKSDPQLFGGLTQYSDQDGIVKFSDISIISGSSNTVKLTFSSNCNWKNELDLSGPNRKINLGYDSKATEIEFPVTMKSKIQNFYLLNNDSINKGTFDYGEEILLVMNITNKEEFLNSELEGVRFSFVPGNRSLVYAEYEAYAVYELVDYSLDENGLANNTIKFLGSTSTQMRFTSFAQGVQLSYEDPLGNDVEGYFELNFTTKVKSVGISQNGSLSVKEGEKFSTPWIISVKDENDFPIPNKPVFVKLSKDCNTEVSEDQEPFIDEKSLYNSLVFTDESGNAVFTDLKFSIYGFTTSSCRFQIKFISDGVSVVTDDIQVNSSISKIVWTNKMTNLTILYTSQMNADFWPVIQVQDELGKGIANKLVYLVISNFTLSPSYFQTDQNGFALIHTDIAQMGLVEGLSEQTYYVSGEILNLDIVIQDFYGDIIEDDFYVSAFIAIQDVALDYLIIPEEGYWQISNGSGTISTRIFGKEMQSVIFLVASRYEIPDVNHSECWNYFRFVLANDVEEVEISYSPDVDNYFIPHQSFGNESIRVKVSGNNLTGTDVTVHVAALNAWDPYFDIFGLNSSYRARNLTNVLFESNYTLDGNNELILDDFVINDQTNYGIDFQHEPFDLLVFVNGIPATSEIFINLKFSNQSLHLNVTWDTSESFTSGYNRVTHQPTMRITDDLGDPVEGYYGYFWIANGFLSWPFDYVHTYDAQDPVVRSVAPSDENGTVTWNLSFQYVRNTQETYAYVYVWQEGYYGTQVVYFNVTEEFPLLQYFNFPEKVFINQDFPTSPTILVYDYYTSQPIVNKYVNLLSWNDSTYSFDYKGYEITNQNGIVQFSLNSTGYEDQGFMFIKFEVDYQNSLNFSIKVITFPTHILIASQPINGSQIGYPFLFPTETLDVDGSLVMGSVVVQLFAYSNLVEGKILSAEIEENAGNGVLDPETTSAITDQNGVALFNLKMISGNSGYYTIKFSYNNITMATDPFYLQNPIDSVTSQVYDFRDNIQIGDKFSATVTVNFNEGYQEGINFPITIITKCCNVSIPESSISISSEGFAYFQNIQFDSISGTSDCLIQTNKENKVKGEVSFSILGIQSDYHTFLITSPDSVVLTKAVDSLKQSVLFWVVCLSLAVPFFLNSLKKHNIVTFVVALALMIILMCFLPQLIPKAKKVESRQYISLSFFEGILVFFCSFAFIHSFIITNYPKISHLD</sequence>
<reference evidence="2" key="1">
    <citation type="submission" date="2022-10" db="EMBL/GenBank/DDBJ databases">
        <title>Novel sulphate-reducing endosymbionts in the free-living metamonad Anaeramoeba.</title>
        <authorList>
            <person name="Jerlstrom-Hultqvist J."/>
            <person name="Cepicka I."/>
            <person name="Gallot-Lavallee L."/>
            <person name="Salas-Leiva D."/>
            <person name="Curtis B.A."/>
            <person name="Zahonova K."/>
            <person name="Pipaliya S."/>
            <person name="Dacks J."/>
            <person name="Roger A.J."/>
        </authorList>
    </citation>
    <scope>NUCLEOTIDE SEQUENCE</scope>
    <source>
        <strain evidence="2">BMAN</strain>
    </source>
</reference>
<keyword evidence="3" id="KW-1185">Reference proteome</keyword>
<feature type="transmembrane region" description="Helical" evidence="1">
    <location>
        <begin position="1294"/>
        <end position="1317"/>
    </location>
</feature>
<accession>A0A9Q0LCR9</accession>
<gene>
    <name evidence="2" type="ORF">M0811_10959</name>
</gene>
<feature type="transmembrane region" description="Helical" evidence="1">
    <location>
        <begin position="1238"/>
        <end position="1255"/>
    </location>
</feature>
<dbReference type="Proteomes" id="UP001149090">
    <property type="component" value="Unassembled WGS sequence"/>
</dbReference>
<name>A0A9Q0LCR9_ANAIG</name>
<keyword evidence="1" id="KW-0812">Transmembrane</keyword>
<dbReference type="EMBL" id="JAPDFW010000095">
    <property type="protein sequence ID" value="KAJ5070487.1"/>
    <property type="molecule type" value="Genomic_DNA"/>
</dbReference>
<evidence type="ECO:0000313" key="3">
    <source>
        <dbReference type="Proteomes" id="UP001149090"/>
    </source>
</evidence>
<keyword evidence="1" id="KW-0472">Membrane</keyword>
<proteinExistence type="predicted"/>